<sequence>MSLTGGSLFLHARYIGAAGLVFLFYDHILSFADEVEYVWKARWTLPKVLFLLVRYAVPSALLLHLYQLAASRHGNPDTVCQVWFNLGVCIGIFSMGAGNFLVLLRLWVIWNRNRRLMLSSFGLFLLAQVTVVICAAIVLVRITPSLSYDIPLKLCTLKRRSILGTLYAPALIFDSVALLSVCWNALSRRRTKQSMSAQYLYHDRFMYILLLFRKCQCPSVLRIDDQERSDLISNVSIISVMRLINFLITFFGPLHLVFLGICFMWATTTVTVSRLILDLRKNPGRPSDGTECERLNTEREI</sequence>
<feature type="transmembrane region" description="Helical" evidence="1">
    <location>
        <begin position="116"/>
        <end position="142"/>
    </location>
</feature>
<feature type="domain" description="DUF6533" evidence="2">
    <location>
        <begin position="14"/>
        <end position="58"/>
    </location>
</feature>
<protein>
    <recommendedName>
        <fullName evidence="2">DUF6533 domain-containing protein</fullName>
    </recommendedName>
</protein>
<dbReference type="Pfam" id="PF20151">
    <property type="entry name" value="DUF6533"/>
    <property type="match status" value="1"/>
</dbReference>
<keyword evidence="1" id="KW-0472">Membrane</keyword>
<feature type="transmembrane region" description="Helical" evidence="1">
    <location>
        <begin position="12"/>
        <end position="29"/>
    </location>
</feature>
<feature type="transmembrane region" description="Helical" evidence="1">
    <location>
        <begin position="49"/>
        <end position="70"/>
    </location>
</feature>
<gene>
    <name evidence="3" type="ORF">GALMADRAFT_252190</name>
</gene>
<dbReference type="EMBL" id="KL142387">
    <property type="protein sequence ID" value="KDR72873.1"/>
    <property type="molecule type" value="Genomic_DNA"/>
</dbReference>
<reference evidence="4" key="1">
    <citation type="journal article" date="2014" name="Proc. Natl. Acad. Sci. U.S.A.">
        <title>Extensive sampling of basidiomycete genomes demonstrates inadequacy of the white-rot/brown-rot paradigm for wood decay fungi.</title>
        <authorList>
            <person name="Riley R."/>
            <person name="Salamov A.A."/>
            <person name="Brown D.W."/>
            <person name="Nagy L.G."/>
            <person name="Floudas D."/>
            <person name="Held B.W."/>
            <person name="Levasseur A."/>
            <person name="Lombard V."/>
            <person name="Morin E."/>
            <person name="Otillar R."/>
            <person name="Lindquist E.A."/>
            <person name="Sun H."/>
            <person name="LaButti K.M."/>
            <person name="Schmutz J."/>
            <person name="Jabbour D."/>
            <person name="Luo H."/>
            <person name="Baker S.E."/>
            <person name="Pisabarro A.G."/>
            <person name="Walton J.D."/>
            <person name="Blanchette R.A."/>
            <person name="Henrissat B."/>
            <person name="Martin F."/>
            <person name="Cullen D."/>
            <person name="Hibbett D.S."/>
            <person name="Grigoriev I.V."/>
        </authorList>
    </citation>
    <scope>NUCLEOTIDE SEQUENCE [LARGE SCALE GENOMIC DNA]</scope>
    <source>
        <strain evidence="4">CBS 339.88</strain>
    </source>
</reference>
<dbReference type="OrthoDB" id="3251775at2759"/>
<evidence type="ECO:0000259" key="2">
    <source>
        <dbReference type="Pfam" id="PF20151"/>
    </source>
</evidence>
<keyword evidence="1" id="KW-0812">Transmembrane</keyword>
<dbReference type="InterPro" id="IPR045340">
    <property type="entry name" value="DUF6533"/>
</dbReference>
<evidence type="ECO:0000256" key="1">
    <source>
        <dbReference type="SAM" id="Phobius"/>
    </source>
</evidence>
<keyword evidence="1" id="KW-1133">Transmembrane helix</keyword>
<feature type="transmembrane region" description="Helical" evidence="1">
    <location>
        <begin position="82"/>
        <end position="104"/>
    </location>
</feature>
<evidence type="ECO:0000313" key="4">
    <source>
        <dbReference type="Proteomes" id="UP000027222"/>
    </source>
</evidence>
<organism evidence="3 4">
    <name type="scientific">Galerina marginata (strain CBS 339.88)</name>
    <dbReference type="NCBI Taxonomy" id="685588"/>
    <lineage>
        <taxon>Eukaryota</taxon>
        <taxon>Fungi</taxon>
        <taxon>Dikarya</taxon>
        <taxon>Basidiomycota</taxon>
        <taxon>Agaricomycotina</taxon>
        <taxon>Agaricomycetes</taxon>
        <taxon>Agaricomycetidae</taxon>
        <taxon>Agaricales</taxon>
        <taxon>Agaricineae</taxon>
        <taxon>Strophariaceae</taxon>
        <taxon>Galerina</taxon>
    </lineage>
</organism>
<feature type="transmembrane region" description="Helical" evidence="1">
    <location>
        <begin position="162"/>
        <end position="186"/>
    </location>
</feature>
<name>A0A067T1H4_GALM3</name>
<dbReference type="HOGENOM" id="CLU_035509_1_1_1"/>
<feature type="transmembrane region" description="Helical" evidence="1">
    <location>
        <begin position="257"/>
        <end position="277"/>
    </location>
</feature>
<proteinExistence type="predicted"/>
<dbReference type="AlphaFoldDB" id="A0A067T1H4"/>
<keyword evidence="4" id="KW-1185">Reference proteome</keyword>
<evidence type="ECO:0000313" key="3">
    <source>
        <dbReference type="EMBL" id="KDR72873.1"/>
    </source>
</evidence>
<accession>A0A067T1H4</accession>
<dbReference type="Proteomes" id="UP000027222">
    <property type="component" value="Unassembled WGS sequence"/>
</dbReference>